<dbReference type="AlphaFoldDB" id="A0A0W7X7U1"/>
<evidence type="ECO:0000313" key="1">
    <source>
        <dbReference type="EMBL" id="KUF18849.1"/>
    </source>
</evidence>
<dbReference type="Proteomes" id="UP000054804">
    <property type="component" value="Unassembled WGS sequence"/>
</dbReference>
<comment type="caution">
    <text evidence="1">The sequence shown here is derived from an EMBL/GenBank/DDBJ whole genome shotgun (WGS) entry which is preliminary data.</text>
</comment>
<sequence>MRYIDRDGDTWETYGDGSELHCVARADGTTAGGVLSRIEVEDEFGPLIPLDGEEPQEAPSQPLPTVEGVMTRATVFQAAHALVKGLEWGEPATVYDVLQVTKWLEAEG</sequence>
<reference evidence="1 2" key="1">
    <citation type="submission" date="2015-12" db="EMBL/GenBank/DDBJ databases">
        <title>Draft genome sequence of Streptomyces silvensis ATCC 53525, a producer of novel hormone antagonists.</title>
        <authorList>
            <person name="Johnston C.W."/>
            <person name="Li Y."/>
            <person name="Magarvey N.A."/>
        </authorList>
    </citation>
    <scope>NUCLEOTIDE SEQUENCE [LARGE SCALE GENOMIC DNA]</scope>
    <source>
        <strain evidence="1 2">ATCC 53525</strain>
    </source>
</reference>
<organism evidence="1 2">
    <name type="scientific">Streptomyces silvensis</name>
    <dbReference type="NCBI Taxonomy" id="1765722"/>
    <lineage>
        <taxon>Bacteria</taxon>
        <taxon>Bacillati</taxon>
        <taxon>Actinomycetota</taxon>
        <taxon>Actinomycetes</taxon>
        <taxon>Kitasatosporales</taxon>
        <taxon>Streptomycetaceae</taxon>
        <taxon>Streptomyces</taxon>
    </lineage>
</organism>
<dbReference type="RefSeq" id="WP_058847008.1">
    <property type="nucleotide sequence ID" value="NZ_LOCL01000029.1"/>
</dbReference>
<dbReference type="OrthoDB" id="4315626at2"/>
<dbReference type="STRING" id="1765722.AT728_07385"/>
<name>A0A0W7X7U1_9ACTN</name>
<dbReference type="EMBL" id="LOCL01000029">
    <property type="protein sequence ID" value="KUF18849.1"/>
    <property type="molecule type" value="Genomic_DNA"/>
</dbReference>
<keyword evidence="2" id="KW-1185">Reference proteome</keyword>
<evidence type="ECO:0000313" key="2">
    <source>
        <dbReference type="Proteomes" id="UP000054804"/>
    </source>
</evidence>
<protein>
    <submittedName>
        <fullName evidence="1">Uncharacterized protein</fullName>
    </submittedName>
</protein>
<accession>A0A0W7X7U1</accession>
<proteinExistence type="predicted"/>
<gene>
    <name evidence="1" type="ORF">AT728_07385</name>
</gene>